<name>A0A7Z1AFI3_9GAMM</name>
<dbReference type="Proteomes" id="UP000094769">
    <property type="component" value="Unassembled WGS sequence"/>
</dbReference>
<evidence type="ECO:0000256" key="1">
    <source>
        <dbReference type="ARBA" id="ARBA00022679"/>
    </source>
</evidence>
<proteinExistence type="predicted"/>
<dbReference type="EMBL" id="MARB01000008">
    <property type="protein sequence ID" value="ODJ87956.1"/>
    <property type="molecule type" value="Genomic_DNA"/>
</dbReference>
<reference evidence="2 3" key="1">
    <citation type="submission" date="2016-06" db="EMBL/GenBank/DDBJ databases">
        <title>Genome sequence of endosymbiont of Candidatus Endolucinida thiodiazotropha.</title>
        <authorList>
            <person name="Poehlein A."/>
            <person name="Koenig S."/>
            <person name="Heiden S.E."/>
            <person name="Thuermer A."/>
            <person name="Voget S."/>
            <person name="Daniel R."/>
            <person name="Markert S."/>
            <person name="Gros O."/>
            <person name="Schweder T."/>
        </authorList>
    </citation>
    <scope>NUCLEOTIDE SEQUENCE [LARGE SCALE GENOMIC DNA]</scope>
    <source>
        <strain evidence="2 3">COS</strain>
    </source>
</reference>
<keyword evidence="2" id="KW-0328">Glycosyltransferase</keyword>
<comment type="caution">
    <text evidence="2">The sequence shown here is derived from an EMBL/GenBank/DDBJ whole genome shotgun (WGS) entry which is preliminary data.</text>
</comment>
<accession>A0A7Z1AFI3</accession>
<dbReference type="GO" id="GO:0016757">
    <property type="term" value="F:glycosyltransferase activity"/>
    <property type="evidence" value="ECO:0007669"/>
    <property type="project" value="UniProtKB-KW"/>
</dbReference>
<evidence type="ECO:0000313" key="2">
    <source>
        <dbReference type="EMBL" id="ODJ87956.1"/>
    </source>
</evidence>
<dbReference type="CDD" id="cd03801">
    <property type="entry name" value="GT4_PimA-like"/>
    <property type="match status" value="1"/>
</dbReference>
<dbReference type="GO" id="GO:0009103">
    <property type="term" value="P:lipopolysaccharide biosynthetic process"/>
    <property type="evidence" value="ECO:0007669"/>
    <property type="project" value="TreeGrafter"/>
</dbReference>
<keyword evidence="3" id="KW-1185">Reference proteome</keyword>
<dbReference type="Gene3D" id="3.40.50.2000">
    <property type="entry name" value="Glycogen Phosphorylase B"/>
    <property type="match status" value="2"/>
</dbReference>
<keyword evidence="1 2" id="KW-0808">Transferase</keyword>
<sequence>MLALAVSLKFQRMQKVDNPELIYLGRSRLHRNRANLIQTLHTVAALADIGVKTRLYLPPWHKTVTPQQRCEEMGISNTPDIRGVQLLHRRWPTSLFPRFYKRQLRKARAVFVRSPELSLGLGAQGISHHFEVHTLQPMHQKGMLDTIIDYHRRRLIGCLIPISQSAAAALVAAGADETRIHVSPSGVDLRRFEELPDLEPERLARPRIIYLGRISRDRGLQILTHLAASGSGEVRLVGDCEDRLTELPNLHHQPAVPHREVASLYAESELVVLPYQQSLSTADAMSPMKLFEAMAAGRVIVASDIPPIREILEHGRNALLAPPEDPAAWEAAIKTLMHNHRLAGKLAQQARQDAAAYSWTNRAAGIARAIGLRN</sequence>
<organism evidence="2 3">
    <name type="scientific">Candidatus Thiodiazotropha endolucinida</name>
    <dbReference type="NCBI Taxonomy" id="1655433"/>
    <lineage>
        <taxon>Bacteria</taxon>
        <taxon>Pseudomonadati</taxon>
        <taxon>Pseudomonadota</taxon>
        <taxon>Gammaproteobacteria</taxon>
        <taxon>Chromatiales</taxon>
        <taxon>Sedimenticolaceae</taxon>
        <taxon>Candidatus Thiodiazotropha</taxon>
    </lineage>
</organism>
<dbReference type="Pfam" id="PF13692">
    <property type="entry name" value="Glyco_trans_1_4"/>
    <property type="match status" value="1"/>
</dbReference>
<evidence type="ECO:0000313" key="3">
    <source>
        <dbReference type="Proteomes" id="UP000094769"/>
    </source>
</evidence>
<dbReference type="PANTHER" id="PTHR46401">
    <property type="entry name" value="GLYCOSYLTRANSFERASE WBBK-RELATED"/>
    <property type="match status" value="1"/>
</dbReference>
<dbReference type="SUPFAM" id="SSF53756">
    <property type="entry name" value="UDP-Glycosyltransferase/glycogen phosphorylase"/>
    <property type="match status" value="1"/>
</dbReference>
<dbReference type="AlphaFoldDB" id="A0A7Z1AFI3"/>
<dbReference type="OrthoDB" id="9764577at2"/>
<protein>
    <submittedName>
        <fullName evidence="2">GDP-mannose-dependent alpha-(1-2)-phosphatidylinositol mannosyltransferase</fullName>
        <ecNumber evidence="2">2.4.1.57</ecNumber>
    </submittedName>
</protein>
<dbReference type="EC" id="2.4.1.57" evidence="2"/>
<gene>
    <name evidence="2" type="primary">pimA_1</name>
    <name evidence="2" type="ORF">CODIS_17270</name>
</gene>
<dbReference type="PANTHER" id="PTHR46401:SF2">
    <property type="entry name" value="GLYCOSYLTRANSFERASE WBBK-RELATED"/>
    <property type="match status" value="1"/>
</dbReference>